<organism evidence="2 3">
    <name type="scientific">Bacteroides graminisolvens DSM 19988 = JCM 15093</name>
    <dbReference type="NCBI Taxonomy" id="1121097"/>
    <lineage>
        <taxon>Bacteria</taxon>
        <taxon>Pseudomonadati</taxon>
        <taxon>Bacteroidota</taxon>
        <taxon>Bacteroidia</taxon>
        <taxon>Bacteroidales</taxon>
        <taxon>Bacteroidaceae</taxon>
        <taxon>Bacteroides</taxon>
    </lineage>
</organism>
<evidence type="ECO:0000313" key="2">
    <source>
        <dbReference type="EMBL" id="GAK34958.1"/>
    </source>
</evidence>
<dbReference type="InterPro" id="IPR008334">
    <property type="entry name" value="5'-Nucleotdase_C"/>
</dbReference>
<keyword evidence="3" id="KW-1185">Reference proteome</keyword>
<dbReference type="GO" id="GO:0016787">
    <property type="term" value="F:hydrolase activity"/>
    <property type="evidence" value="ECO:0007669"/>
    <property type="project" value="InterPro"/>
</dbReference>
<dbReference type="Proteomes" id="UP000027601">
    <property type="component" value="Unassembled WGS sequence"/>
</dbReference>
<sequence>MRIMNKKYFVNGLSATMLAAVLLFSGCKSAYRLVAVEGSKTEISSKWDRNPNEEAISVLAPYKAQIDSIMTPVIGKSAMDMKADRPESLLSNLVADVLRQAASNYIGKPADMAVTNVGGLRSSLSKGNITFSDVYQILPFENSLCIVTLKGSDLQSLMENIALARGEGVSNARLEITKDGKLLSAFVDGKSIDPDKTYEVATLDYLAEGNDKMVAFLKGQKKICPEGATMRDIFLEYVKQQTAAGKEITSSIEGRIVVK</sequence>
<feature type="domain" description="5'-Nucleotidase C-terminal" evidence="1">
    <location>
        <begin position="74"/>
        <end position="216"/>
    </location>
</feature>
<dbReference type="AlphaFoldDB" id="A0A069CWJ6"/>
<evidence type="ECO:0000259" key="1">
    <source>
        <dbReference type="Pfam" id="PF02872"/>
    </source>
</evidence>
<dbReference type="PANTHER" id="PTHR11575:SF24">
    <property type="entry name" value="5'-NUCLEOTIDASE"/>
    <property type="match status" value="1"/>
</dbReference>
<proteinExistence type="predicted"/>
<dbReference type="PROSITE" id="PS51257">
    <property type="entry name" value="PROKAR_LIPOPROTEIN"/>
    <property type="match status" value="1"/>
</dbReference>
<dbReference type="Gene3D" id="3.90.780.10">
    <property type="entry name" value="5'-Nucleotidase, C-terminal domain"/>
    <property type="match status" value="1"/>
</dbReference>
<dbReference type="STRING" id="1121097.GCA_000428125_00495"/>
<dbReference type="Pfam" id="PF02872">
    <property type="entry name" value="5_nucleotid_C"/>
    <property type="match status" value="1"/>
</dbReference>
<protein>
    <submittedName>
        <fullName evidence="2">5'-nucleotidase</fullName>
    </submittedName>
</protein>
<name>A0A069CWJ6_9BACE</name>
<accession>A0A069CWJ6</accession>
<reference evidence="2 3" key="1">
    <citation type="journal article" date="2015" name="Microbes Environ.">
        <title>Distribution and evolution of nitrogen fixation genes in the phylum bacteroidetes.</title>
        <authorList>
            <person name="Inoue J."/>
            <person name="Oshima K."/>
            <person name="Suda W."/>
            <person name="Sakamoto M."/>
            <person name="Iino T."/>
            <person name="Noda S."/>
            <person name="Hongoh Y."/>
            <person name="Hattori M."/>
            <person name="Ohkuma M."/>
        </authorList>
    </citation>
    <scope>NUCLEOTIDE SEQUENCE [LARGE SCALE GENOMIC DNA]</scope>
    <source>
        <strain evidence="2 3">JCM 15093</strain>
    </source>
</reference>
<dbReference type="InterPro" id="IPR006179">
    <property type="entry name" value="5_nucleotidase/apyrase"/>
</dbReference>
<gene>
    <name evidence="2" type="ORF">JCM15093_31</name>
</gene>
<dbReference type="eggNOG" id="COG0737">
    <property type="taxonomic scope" value="Bacteria"/>
</dbReference>
<evidence type="ECO:0000313" key="3">
    <source>
        <dbReference type="Proteomes" id="UP000027601"/>
    </source>
</evidence>
<dbReference type="SUPFAM" id="SSF55816">
    <property type="entry name" value="5'-nucleotidase (syn. UDP-sugar hydrolase), C-terminal domain"/>
    <property type="match status" value="1"/>
</dbReference>
<dbReference type="PRINTS" id="PR01607">
    <property type="entry name" value="APYRASEFAMLY"/>
</dbReference>
<dbReference type="GO" id="GO:0009166">
    <property type="term" value="P:nucleotide catabolic process"/>
    <property type="evidence" value="ECO:0007669"/>
    <property type="project" value="InterPro"/>
</dbReference>
<dbReference type="InterPro" id="IPR036907">
    <property type="entry name" value="5'-Nucleotdase_C_sf"/>
</dbReference>
<dbReference type="EMBL" id="BAJS01000001">
    <property type="protein sequence ID" value="GAK34958.1"/>
    <property type="molecule type" value="Genomic_DNA"/>
</dbReference>
<comment type="caution">
    <text evidence="2">The sequence shown here is derived from an EMBL/GenBank/DDBJ whole genome shotgun (WGS) entry which is preliminary data.</text>
</comment>
<dbReference type="PANTHER" id="PTHR11575">
    <property type="entry name" value="5'-NUCLEOTIDASE-RELATED"/>
    <property type="match status" value="1"/>
</dbReference>